<dbReference type="Pfam" id="PF04024">
    <property type="entry name" value="PspC"/>
    <property type="match status" value="1"/>
</dbReference>
<proteinExistence type="predicted"/>
<organism evidence="9 10">
    <name type="scientific">Leptothrix discophora</name>
    <dbReference type="NCBI Taxonomy" id="89"/>
    <lineage>
        <taxon>Bacteria</taxon>
        <taxon>Pseudomonadati</taxon>
        <taxon>Pseudomonadota</taxon>
        <taxon>Betaproteobacteria</taxon>
        <taxon>Burkholderiales</taxon>
        <taxon>Sphaerotilaceae</taxon>
        <taxon>Leptothrix</taxon>
    </lineage>
</organism>
<comment type="caution">
    <text evidence="9">The sequence shown here is derived from an EMBL/GenBank/DDBJ whole genome shotgun (WGS) entry which is preliminary data.</text>
</comment>
<keyword evidence="3 6" id="KW-0812">Transmembrane</keyword>
<name>A0ABT9G1S4_LEPDI</name>
<evidence type="ECO:0000256" key="4">
    <source>
        <dbReference type="ARBA" id="ARBA00022989"/>
    </source>
</evidence>
<feature type="domain" description="SHOCT" evidence="8">
    <location>
        <begin position="5"/>
        <end position="32"/>
    </location>
</feature>
<evidence type="ECO:0000256" key="2">
    <source>
        <dbReference type="ARBA" id="ARBA00022475"/>
    </source>
</evidence>
<dbReference type="PANTHER" id="PTHR33885">
    <property type="entry name" value="PHAGE SHOCK PROTEIN C"/>
    <property type="match status" value="1"/>
</dbReference>
<evidence type="ECO:0000256" key="1">
    <source>
        <dbReference type="ARBA" id="ARBA00004162"/>
    </source>
</evidence>
<reference evidence="9 10" key="1">
    <citation type="submission" date="2023-08" db="EMBL/GenBank/DDBJ databases">
        <authorList>
            <person name="Roldan D.M."/>
            <person name="Menes R.J."/>
        </authorList>
    </citation>
    <scope>NUCLEOTIDE SEQUENCE [LARGE SCALE GENOMIC DNA]</scope>
    <source>
        <strain evidence="9 10">CCM 2812</strain>
    </source>
</reference>
<protein>
    <submittedName>
        <fullName evidence="9">PspC domain-containing protein</fullName>
    </submittedName>
</protein>
<accession>A0ABT9G1S4</accession>
<keyword evidence="10" id="KW-1185">Reference proteome</keyword>
<dbReference type="Proteomes" id="UP001235760">
    <property type="component" value="Unassembled WGS sequence"/>
</dbReference>
<keyword evidence="2" id="KW-1003">Cell membrane</keyword>
<evidence type="ECO:0000313" key="9">
    <source>
        <dbReference type="EMBL" id="MDP4300123.1"/>
    </source>
</evidence>
<dbReference type="InterPro" id="IPR052027">
    <property type="entry name" value="PspC"/>
</dbReference>
<dbReference type="Pfam" id="PF09851">
    <property type="entry name" value="SHOCT"/>
    <property type="match status" value="1"/>
</dbReference>
<dbReference type="InterPro" id="IPR007168">
    <property type="entry name" value="Phageshock_PspC_N"/>
</dbReference>
<evidence type="ECO:0000259" key="8">
    <source>
        <dbReference type="Pfam" id="PF09851"/>
    </source>
</evidence>
<gene>
    <name evidence="9" type="ORF">Q8X39_05705</name>
</gene>
<dbReference type="RefSeq" id="WP_305748671.1">
    <property type="nucleotide sequence ID" value="NZ_JAUZEE010000002.1"/>
</dbReference>
<evidence type="ECO:0000256" key="6">
    <source>
        <dbReference type="SAM" id="Phobius"/>
    </source>
</evidence>
<dbReference type="PANTHER" id="PTHR33885:SF3">
    <property type="entry name" value="PHAGE SHOCK PROTEIN C"/>
    <property type="match status" value="1"/>
</dbReference>
<evidence type="ECO:0000256" key="5">
    <source>
        <dbReference type="ARBA" id="ARBA00023136"/>
    </source>
</evidence>
<dbReference type="InterPro" id="IPR018649">
    <property type="entry name" value="SHOCT"/>
</dbReference>
<feature type="domain" description="Phage shock protein PspC N-terminal" evidence="7">
    <location>
        <begin position="46"/>
        <end position="102"/>
    </location>
</feature>
<feature type="transmembrane region" description="Helical" evidence="6">
    <location>
        <begin position="72"/>
        <end position="99"/>
    </location>
</feature>
<evidence type="ECO:0000259" key="7">
    <source>
        <dbReference type="Pfam" id="PF04024"/>
    </source>
</evidence>
<keyword evidence="4 6" id="KW-1133">Transmembrane helix</keyword>
<evidence type="ECO:0000313" key="10">
    <source>
        <dbReference type="Proteomes" id="UP001235760"/>
    </source>
</evidence>
<keyword evidence="5 6" id="KW-0472">Membrane</keyword>
<evidence type="ECO:0000256" key="3">
    <source>
        <dbReference type="ARBA" id="ARBA00022692"/>
    </source>
</evidence>
<sequence length="113" mass="12196">MSLADELQQLEDLRQRGVLSEAEFAQAKARLLAGQAVAPGVVVANGLRRSADDRWIAGVCGGLARLIGAESWLWRLAFALLFLFAGTGGLLYLLLWIFVPQAPLPGTRSHLTP</sequence>
<dbReference type="EMBL" id="JAUZEE010000002">
    <property type="protein sequence ID" value="MDP4300123.1"/>
    <property type="molecule type" value="Genomic_DNA"/>
</dbReference>
<comment type="subcellular location">
    <subcellularLocation>
        <location evidence="1">Cell membrane</location>
        <topology evidence="1">Single-pass membrane protein</topology>
    </subcellularLocation>
</comment>